<dbReference type="AlphaFoldDB" id="A0A0R3DT35"/>
<keyword evidence="2" id="KW-1185">Reference proteome</keyword>
<reference evidence="1 2" key="1">
    <citation type="submission" date="2015-09" db="EMBL/GenBank/DDBJ databases">
        <title>Draft Genome Sequence of Bradyrhizobium manausense Strain BR 3351T, a Novel Symbiotic Nitrogen-Fixing Alphaproteobacterium Isolated from Brazilian Amazon Rain Forest.</title>
        <authorList>
            <person name="De Araujo J.L."/>
            <person name="Zilli J.E."/>
        </authorList>
    </citation>
    <scope>NUCLEOTIDE SEQUENCE [LARGE SCALE GENOMIC DNA]</scope>
    <source>
        <strain evidence="1 2">BR3351</strain>
    </source>
</reference>
<dbReference type="Proteomes" id="UP000051936">
    <property type="component" value="Unassembled WGS sequence"/>
</dbReference>
<dbReference type="EMBL" id="LJYG01000085">
    <property type="protein sequence ID" value="KRQ10175.1"/>
    <property type="molecule type" value="Genomic_DNA"/>
</dbReference>
<gene>
    <name evidence="1" type="ORF">AOQ71_19600</name>
</gene>
<comment type="caution">
    <text evidence="1">The sequence shown here is derived from an EMBL/GenBank/DDBJ whole genome shotgun (WGS) entry which is preliminary data.</text>
</comment>
<proteinExistence type="predicted"/>
<accession>A0A0R3DT35</accession>
<name>A0A0R3DT35_9BRAD</name>
<protein>
    <submittedName>
        <fullName evidence="1">Uncharacterized protein</fullName>
    </submittedName>
</protein>
<evidence type="ECO:0000313" key="2">
    <source>
        <dbReference type="Proteomes" id="UP000051936"/>
    </source>
</evidence>
<sequence length="158" mass="17028">MSQCYAAIGPADTAQNGGLPTASANGDTDHVTIASLARAVLDNRHVAARRRPMASRTVGEIRSERLGRVPALRCFRVVEIRHEDAIACYNLGTLWKEVRSPTAASIVRLARGGWMLGRISSSCDLDTARPLSCGFGTLATVLIRGDKLSPSDYPSKYE</sequence>
<organism evidence="1 2">
    <name type="scientific">Bradyrhizobium manausense</name>
    <dbReference type="NCBI Taxonomy" id="989370"/>
    <lineage>
        <taxon>Bacteria</taxon>
        <taxon>Pseudomonadati</taxon>
        <taxon>Pseudomonadota</taxon>
        <taxon>Alphaproteobacteria</taxon>
        <taxon>Hyphomicrobiales</taxon>
        <taxon>Nitrobacteraceae</taxon>
        <taxon>Bradyrhizobium</taxon>
    </lineage>
</organism>
<evidence type="ECO:0000313" key="1">
    <source>
        <dbReference type="EMBL" id="KRQ10175.1"/>
    </source>
</evidence>